<dbReference type="Pfam" id="PF12840">
    <property type="entry name" value="HTH_20"/>
    <property type="match status" value="1"/>
</dbReference>
<gene>
    <name evidence="3" type="ORF">GIS00_09210</name>
</gene>
<dbReference type="SUPFAM" id="SSF55961">
    <property type="entry name" value="Bet v1-like"/>
    <property type="match status" value="1"/>
</dbReference>
<comment type="similarity">
    <text evidence="1">Belongs to the AHA1 family.</text>
</comment>
<dbReference type="Gene3D" id="3.30.530.20">
    <property type="match status" value="1"/>
</dbReference>
<organism evidence="3 4">
    <name type="scientific">Nakamurella alba</name>
    <dbReference type="NCBI Taxonomy" id="2665158"/>
    <lineage>
        <taxon>Bacteria</taxon>
        <taxon>Bacillati</taxon>
        <taxon>Actinomycetota</taxon>
        <taxon>Actinomycetes</taxon>
        <taxon>Nakamurellales</taxon>
        <taxon>Nakamurellaceae</taxon>
        <taxon>Nakamurella</taxon>
    </lineage>
</organism>
<dbReference type="Pfam" id="PF08327">
    <property type="entry name" value="AHSA1"/>
    <property type="match status" value="1"/>
</dbReference>
<dbReference type="AlphaFoldDB" id="A0A7K1FJ29"/>
<evidence type="ECO:0000313" key="4">
    <source>
        <dbReference type="Proteomes" id="UP000460221"/>
    </source>
</evidence>
<dbReference type="SUPFAM" id="SSF46785">
    <property type="entry name" value="Winged helix' DNA-binding domain"/>
    <property type="match status" value="1"/>
</dbReference>
<dbReference type="CDD" id="cd00090">
    <property type="entry name" value="HTH_ARSR"/>
    <property type="match status" value="1"/>
</dbReference>
<dbReference type="PANTHER" id="PTHR38600">
    <property type="entry name" value="TRANSCRIPTIONAL REGULATORY PROTEIN"/>
    <property type="match status" value="1"/>
</dbReference>
<dbReference type="InterPro" id="IPR023393">
    <property type="entry name" value="START-like_dom_sf"/>
</dbReference>
<sequence length="264" mass="29728">MDEVFRALADPARRELLDRLNARNGQTLRELGDGLGMARQSVSKHLAVLEAAGLVTTMRRGREKLHHLDAGPITAIFRRWVRRYDIPRAETLAALADRLEGNGETTMGADAFVYTSYIRATPEQVWQAITDPGFTRQYWQVEFETDWQAGSPMVWTVQDKVRIADPEQVVLISEPPHRLSYTFHTMTPEFAATVDMPEDQRARLFAQPRSKVTFEIEQLDGKVKLTVVHDDLDADGELRGMISGGWPELLSDLKTLLETGAVPA</sequence>
<dbReference type="EMBL" id="WLYK01000002">
    <property type="protein sequence ID" value="MTD14122.1"/>
    <property type="molecule type" value="Genomic_DNA"/>
</dbReference>
<proteinExistence type="inferred from homology"/>
<dbReference type="GO" id="GO:0003700">
    <property type="term" value="F:DNA-binding transcription factor activity"/>
    <property type="evidence" value="ECO:0007669"/>
    <property type="project" value="InterPro"/>
</dbReference>
<dbReference type="SMART" id="SM00418">
    <property type="entry name" value="HTH_ARSR"/>
    <property type="match status" value="1"/>
</dbReference>
<dbReference type="InterPro" id="IPR036388">
    <property type="entry name" value="WH-like_DNA-bd_sf"/>
</dbReference>
<dbReference type="Proteomes" id="UP000460221">
    <property type="component" value="Unassembled WGS sequence"/>
</dbReference>
<dbReference type="Gene3D" id="1.10.10.10">
    <property type="entry name" value="Winged helix-like DNA-binding domain superfamily/Winged helix DNA-binding domain"/>
    <property type="match status" value="1"/>
</dbReference>
<keyword evidence="4" id="KW-1185">Reference proteome</keyword>
<dbReference type="NCBIfam" id="NF033788">
    <property type="entry name" value="HTH_metalloreg"/>
    <property type="match status" value="1"/>
</dbReference>
<dbReference type="PROSITE" id="PS50987">
    <property type="entry name" value="HTH_ARSR_2"/>
    <property type="match status" value="1"/>
</dbReference>
<dbReference type="CDD" id="cd08893">
    <property type="entry name" value="SRPBCC_CalC_Aha1-like_GntR-HTH"/>
    <property type="match status" value="1"/>
</dbReference>
<dbReference type="RefSeq" id="WP_154768145.1">
    <property type="nucleotide sequence ID" value="NZ_WLYK01000002.1"/>
</dbReference>
<name>A0A7K1FJ29_9ACTN</name>
<evidence type="ECO:0000256" key="1">
    <source>
        <dbReference type="ARBA" id="ARBA00006817"/>
    </source>
</evidence>
<dbReference type="PANTHER" id="PTHR38600:SF1">
    <property type="entry name" value="TRANSCRIPTIONAL REGULATORY PROTEIN"/>
    <property type="match status" value="1"/>
</dbReference>
<dbReference type="PRINTS" id="PR00778">
    <property type="entry name" value="HTHARSR"/>
</dbReference>
<feature type="domain" description="HTH arsR-type" evidence="2">
    <location>
        <begin position="1"/>
        <end position="88"/>
    </location>
</feature>
<protein>
    <submittedName>
        <fullName evidence="3">Metalloregulator ArsR/SmtB family transcription factor</fullName>
    </submittedName>
</protein>
<dbReference type="InterPro" id="IPR011991">
    <property type="entry name" value="ArsR-like_HTH"/>
</dbReference>
<evidence type="ECO:0000313" key="3">
    <source>
        <dbReference type="EMBL" id="MTD14122.1"/>
    </source>
</evidence>
<reference evidence="3 4" key="1">
    <citation type="submission" date="2019-11" db="EMBL/GenBank/DDBJ databases">
        <authorList>
            <person name="Jiang L.-Q."/>
        </authorList>
    </citation>
    <scope>NUCLEOTIDE SEQUENCE [LARGE SCALE GENOMIC DNA]</scope>
    <source>
        <strain evidence="3 4">YIM 132087</strain>
    </source>
</reference>
<dbReference type="InterPro" id="IPR036390">
    <property type="entry name" value="WH_DNA-bd_sf"/>
</dbReference>
<accession>A0A7K1FJ29</accession>
<dbReference type="InterPro" id="IPR013538">
    <property type="entry name" value="ASHA1/2-like_C"/>
</dbReference>
<comment type="caution">
    <text evidence="3">The sequence shown here is derived from an EMBL/GenBank/DDBJ whole genome shotgun (WGS) entry which is preliminary data.</text>
</comment>
<dbReference type="InterPro" id="IPR001845">
    <property type="entry name" value="HTH_ArsR_DNA-bd_dom"/>
</dbReference>
<evidence type="ECO:0000259" key="2">
    <source>
        <dbReference type="PROSITE" id="PS50987"/>
    </source>
</evidence>